<evidence type="ECO:0000259" key="2">
    <source>
        <dbReference type="PROSITE" id="PS51886"/>
    </source>
</evidence>
<dbReference type="Gene3D" id="1.25.40.420">
    <property type="match status" value="1"/>
</dbReference>
<dbReference type="Pfam" id="PF07707">
    <property type="entry name" value="BACK"/>
    <property type="match status" value="1"/>
</dbReference>
<organism evidence="3 4">
    <name type="scientific">Diversispora epigaea</name>
    <dbReference type="NCBI Taxonomy" id="1348612"/>
    <lineage>
        <taxon>Eukaryota</taxon>
        <taxon>Fungi</taxon>
        <taxon>Fungi incertae sedis</taxon>
        <taxon>Mucoromycota</taxon>
        <taxon>Glomeromycotina</taxon>
        <taxon>Glomeromycetes</taxon>
        <taxon>Diversisporales</taxon>
        <taxon>Diversisporaceae</taxon>
        <taxon>Diversispora</taxon>
    </lineage>
</organism>
<dbReference type="PANTHER" id="PTHR46306">
    <property type="entry name" value="BTB/POZ DOMAIN-CONTAINING PROTEIN 9"/>
    <property type="match status" value="1"/>
</dbReference>
<dbReference type="EMBL" id="PQFF01000109">
    <property type="protein sequence ID" value="RHZ81908.1"/>
    <property type="molecule type" value="Genomic_DNA"/>
</dbReference>
<evidence type="ECO:0000313" key="4">
    <source>
        <dbReference type="Proteomes" id="UP000266861"/>
    </source>
</evidence>
<dbReference type="Pfam" id="PF00651">
    <property type="entry name" value="BTB"/>
    <property type="match status" value="1"/>
</dbReference>
<dbReference type="PANTHER" id="PTHR46306:SF1">
    <property type="entry name" value="BTB_POZ DOMAIN-CONTAINING PROTEIN 9"/>
    <property type="match status" value="1"/>
</dbReference>
<dbReference type="InterPro" id="IPR000210">
    <property type="entry name" value="BTB/POZ_dom"/>
</dbReference>
<dbReference type="Pfam" id="PF07534">
    <property type="entry name" value="TLD"/>
    <property type="match status" value="1"/>
</dbReference>
<dbReference type="SMART" id="SM00225">
    <property type="entry name" value="BTB"/>
    <property type="match status" value="1"/>
</dbReference>
<dbReference type="Gene3D" id="3.30.710.10">
    <property type="entry name" value="Potassium Channel Kv1.1, Chain A"/>
    <property type="match status" value="1"/>
</dbReference>
<dbReference type="OrthoDB" id="1022638at2759"/>
<evidence type="ECO:0000259" key="1">
    <source>
        <dbReference type="PROSITE" id="PS50097"/>
    </source>
</evidence>
<evidence type="ECO:0000313" key="3">
    <source>
        <dbReference type="EMBL" id="RHZ81908.1"/>
    </source>
</evidence>
<protein>
    <recommendedName>
        <fullName evidence="5">BTB domain-containing protein</fullName>
    </recommendedName>
</protein>
<dbReference type="PROSITE" id="PS50097">
    <property type="entry name" value="BTB"/>
    <property type="match status" value="1"/>
</dbReference>
<dbReference type="PROSITE" id="PS51886">
    <property type="entry name" value="TLDC"/>
    <property type="match status" value="1"/>
</dbReference>
<dbReference type="SUPFAM" id="SSF54695">
    <property type="entry name" value="POZ domain"/>
    <property type="match status" value="1"/>
</dbReference>
<dbReference type="InterPro" id="IPR006571">
    <property type="entry name" value="TLDc_dom"/>
</dbReference>
<accession>A0A397J5A1</accession>
<dbReference type="InterPro" id="IPR011705">
    <property type="entry name" value="BACK"/>
</dbReference>
<feature type="domain" description="TLDc" evidence="2">
    <location>
        <begin position="288"/>
        <end position="471"/>
    </location>
</feature>
<dbReference type="InterPro" id="IPR052407">
    <property type="entry name" value="BTB_POZ_domain_cont_9"/>
</dbReference>
<comment type="caution">
    <text evidence="3">The sequence shown here is derived from an EMBL/GenBank/DDBJ whole genome shotgun (WGS) entry which is preliminary data.</text>
</comment>
<name>A0A397J5A1_9GLOM</name>
<keyword evidence="4" id="KW-1185">Reference proteome</keyword>
<dbReference type="Proteomes" id="UP000266861">
    <property type="component" value="Unassembled WGS sequence"/>
</dbReference>
<gene>
    <name evidence="3" type="ORF">Glove_117g81</name>
</gene>
<dbReference type="GO" id="GO:0005737">
    <property type="term" value="C:cytoplasm"/>
    <property type="evidence" value="ECO:0007669"/>
    <property type="project" value="TreeGrafter"/>
</dbReference>
<dbReference type="AlphaFoldDB" id="A0A397J5A1"/>
<evidence type="ECO:0008006" key="5">
    <source>
        <dbReference type="Google" id="ProtNLM"/>
    </source>
</evidence>
<dbReference type="InterPro" id="IPR011333">
    <property type="entry name" value="SKP1/BTB/POZ_sf"/>
</dbReference>
<feature type="domain" description="BTB" evidence="1">
    <location>
        <begin position="23"/>
        <end position="93"/>
    </location>
</feature>
<proteinExistence type="predicted"/>
<sequence>MALKFFDKLSQNFIELLNDKDDYNVIIEVKNMEKSFTAHSNILKYRSSYFRRELETIHSNENNIKTITESRISAQIFEIILKYIYGGIINLENAETRFILDLMFATNEFELVELTNKLETHLIDTKASWLKKHFYLVYRSIFGKNNFKKLENFCNDIFIKYTHHIFEADDFTSLPESLLVSLLKRDDSQMKEVEIWDYVIKWGIARNPTLPTNLGEWSEENIITLKTTLQQCLPYIRYFHLSANEVRDSIKPYKRILDKQLWKDINHHLLSHKRRVKSVILPPRYFSTIISEGHAIEISTWIDHNTTANASTNNPYGFELILRGSRDGFSPQIFWDICHGQANTVVVAKVNITDEIIGGYNPLAWDNSNTIDSKCIETSDSFIFSFKNGIIHNPILSRVKNPKDAILNVCKNEQNKHGPYFGYDFCMRSLNSNNFTLDNDCFCRPSYFYEKPIRKSSDYFSIVDYEVFKVNRSINNTKK</sequence>
<reference evidence="3 4" key="1">
    <citation type="submission" date="2018-08" db="EMBL/GenBank/DDBJ databases">
        <title>Genome and evolution of the arbuscular mycorrhizal fungus Diversispora epigaea (formerly Glomus versiforme) and its bacterial endosymbionts.</title>
        <authorList>
            <person name="Sun X."/>
            <person name="Fei Z."/>
            <person name="Harrison M."/>
        </authorList>
    </citation>
    <scope>NUCLEOTIDE SEQUENCE [LARGE SCALE GENOMIC DNA]</scope>
    <source>
        <strain evidence="3 4">IT104</strain>
    </source>
</reference>